<dbReference type="EMBL" id="LN609529">
    <property type="protein sequence ID" value="CEF68082.1"/>
    <property type="molecule type" value="Genomic_DNA"/>
</dbReference>
<dbReference type="PANTHER" id="PTHR43157:SF31">
    <property type="entry name" value="PHOSPHATIDYLINOSITOL-GLYCAN BIOSYNTHESIS CLASS F PROTEIN"/>
    <property type="match status" value="1"/>
</dbReference>
<protein>
    <submittedName>
        <fullName evidence="2 4">Dehydrogenase/reductase SDR family member 13</fullName>
    </submittedName>
</protein>
<dbReference type="InterPro" id="IPR036291">
    <property type="entry name" value="NAD(P)-bd_dom_sf"/>
</dbReference>
<gene>
    <name evidence="2 4 5" type="ORF">SRAE_2000274000</name>
</gene>
<dbReference type="OMA" id="CNAGHEY"/>
<dbReference type="GO" id="GO:0016491">
    <property type="term" value="F:oxidoreductase activity"/>
    <property type="evidence" value="ECO:0007669"/>
    <property type="project" value="UniProtKB-KW"/>
</dbReference>
<sequence>MKTALVTGANSGIGLETCRKLYLQGYKVILAVRNEEEGIKAKFLISLNENEERLIVRNCNLCDLVTIENLALSLKNDNILLDVIVCNAGHEYLLEKLLEMGIIKETRIVVVTSGFYKKIDKMFDINDISGNFLSKKQPNIYYSISKLANCLQVINFQEKLNVLAPQSVIVAVRPGFVRGTNLGRHTHFLLRLLATPIIYLVAKNVDQGTRTIIHCATCPKEDIESGCIYADNLKEEYTSIVSKENGEKLIEITQTLLNEQIKD</sequence>
<dbReference type="Gene3D" id="3.40.50.720">
    <property type="entry name" value="NAD(P)-binding Rossmann-like Domain"/>
    <property type="match status" value="2"/>
</dbReference>
<dbReference type="Proteomes" id="UP000035682">
    <property type="component" value="Unplaced"/>
</dbReference>
<dbReference type="WormBase" id="SRAE_2000274000">
    <property type="protein sequence ID" value="SRP04196"/>
    <property type="gene ID" value="WBGene00262954"/>
</dbReference>
<name>A0A090LEA6_STRRB</name>
<evidence type="ECO:0000256" key="1">
    <source>
        <dbReference type="ARBA" id="ARBA00023002"/>
    </source>
</evidence>
<dbReference type="OrthoDB" id="191139at2759"/>
<dbReference type="Pfam" id="PF00106">
    <property type="entry name" value="adh_short"/>
    <property type="match status" value="1"/>
</dbReference>
<dbReference type="GeneID" id="36380447"/>
<keyword evidence="1" id="KW-0560">Oxidoreductase</keyword>
<evidence type="ECO:0000313" key="4">
    <source>
        <dbReference type="WBParaSite" id="SRAE_2000274000.1"/>
    </source>
</evidence>
<dbReference type="SUPFAM" id="SSF51735">
    <property type="entry name" value="NAD(P)-binding Rossmann-fold domains"/>
    <property type="match status" value="1"/>
</dbReference>
<proteinExistence type="predicted"/>
<dbReference type="PANTHER" id="PTHR43157">
    <property type="entry name" value="PHOSPHATIDYLINOSITOL-GLYCAN BIOSYNTHESIS CLASS F PROTEIN-RELATED"/>
    <property type="match status" value="1"/>
</dbReference>
<evidence type="ECO:0000313" key="3">
    <source>
        <dbReference type="Proteomes" id="UP000035682"/>
    </source>
</evidence>
<dbReference type="AlphaFoldDB" id="A0A090LEA6"/>
<dbReference type="InterPro" id="IPR002347">
    <property type="entry name" value="SDR_fam"/>
</dbReference>
<dbReference type="WBParaSite" id="SRAE_2000274000.1">
    <property type="protein sequence ID" value="SRAE_2000274000.1"/>
    <property type="gene ID" value="WBGene00262954"/>
</dbReference>
<dbReference type="CTD" id="36380447"/>
<dbReference type="RefSeq" id="XP_024507282.1">
    <property type="nucleotide sequence ID" value="XM_024653846.1"/>
</dbReference>
<organism evidence="2">
    <name type="scientific">Strongyloides ratti</name>
    <name type="common">Parasitic roundworm</name>
    <dbReference type="NCBI Taxonomy" id="34506"/>
    <lineage>
        <taxon>Eukaryota</taxon>
        <taxon>Metazoa</taxon>
        <taxon>Ecdysozoa</taxon>
        <taxon>Nematoda</taxon>
        <taxon>Chromadorea</taxon>
        <taxon>Rhabditida</taxon>
        <taxon>Tylenchina</taxon>
        <taxon>Panagrolaimomorpha</taxon>
        <taxon>Strongyloidoidea</taxon>
        <taxon>Strongyloididae</taxon>
        <taxon>Strongyloides</taxon>
    </lineage>
</organism>
<dbReference type="STRING" id="34506.A0A090LEA6"/>
<keyword evidence="3" id="KW-1185">Reference proteome</keyword>
<evidence type="ECO:0000313" key="2">
    <source>
        <dbReference type="EMBL" id="CEF68082.1"/>
    </source>
</evidence>
<evidence type="ECO:0000313" key="5">
    <source>
        <dbReference type="WormBase" id="SRAE_2000274000"/>
    </source>
</evidence>
<accession>A0A090LEA6</accession>
<reference evidence="2 3" key="1">
    <citation type="submission" date="2014-09" db="EMBL/GenBank/DDBJ databases">
        <authorList>
            <person name="Martin A.A."/>
        </authorList>
    </citation>
    <scope>NUCLEOTIDE SEQUENCE</scope>
    <source>
        <strain evidence="3">ED321</strain>
        <strain evidence="2">ED321 Heterogonic</strain>
    </source>
</reference>
<reference evidence="4" key="2">
    <citation type="submission" date="2020-12" db="UniProtKB">
        <authorList>
            <consortium name="WormBaseParasite"/>
        </authorList>
    </citation>
    <scope>IDENTIFICATION</scope>
</reference>